<reference evidence="17" key="1">
    <citation type="journal article" date="2019" name="Int. J. Syst. Evol. Microbiol.">
        <title>The Global Catalogue of Microorganisms (GCM) 10K type strain sequencing project: providing services to taxonomists for standard genome sequencing and annotation.</title>
        <authorList>
            <consortium name="The Broad Institute Genomics Platform"/>
            <consortium name="The Broad Institute Genome Sequencing Center for Infectious Disease"/>
            <person name="Wu L."/>
            <person name="Ma J."/>
        </authorList>
    </citation>
    <scope>NUCLEOTIDE SEQUENCE [LARGE SCALE GENOMIC DNA]</scope>
    <source>
        <strain evidence="17">JCM 17564</strain>
    </source>
</reference>
<keyword evidence="2 13" id="KW-0813">Transport</keyword>
<organism evidence="16 17">
    <name type="scientific">Sphingomonas rosea</name>
    <dbReference type="NCBI Taxonomy" id="335605"/>
    <lineage>
        <taxon>Bacteria</taxon>
        <taxon>Pseudomonadati</taxon>
        <taxon>Pseudomonadota</taxon>
        <taxon>Alphaproteobacteria</taxon>
        <taxon>Sphingomonadales</taxon>
        <taxon>Sphingomonadaceae</taxon>
        <taxon>Sphingomonas</taxon>
    </lineage>
</organism>
<proteinExistence type="inferred from homology"/>
<dbReference type="InterPro" id="IPR002146">
    <property type="entry name" value="ATP_synth_b/b'su_bac/chlpt"/>
</dbReference>
<evidence type="ECO:0000256" key="9">
    <source>
        <dbReference type="ARBA" id="ARBA00023310"/>
    </source>
</evidence>
<comment type="subcellular location">
    <subcellularLocation>
        <location evidence="13">Cell membrane</location>
        <topology evidence="13">Single-pass membrane protein</topology>
    </subcellularLocation>
    <subcellularLocation>
        <location evidence="12">Endomembrane system</location>
        <topology evidence="12">Single-pass membrane protein</topology>
    </subcellularLocation>
</comment>
<keyword evidence="13" id="KW-1003">Cell membrane</keyword>
<feature type="coiled-coil region" evidence="15">
    <location>
        <begin position="62"/>
        <end position="103"/>
    </location>
</feature>
<comment type="similarity">
    <text evidence="1 13 14">Belongs to the ATPase B chain family.</text>
</comment>
<evidence type="ECO:0000256" key="14">
    <source>
        <dbReference type="RuleBase" id="RU003848"/>
    </source>
</evidence>
<dbReference type="HAMAP" id="MF_01398">
    <property type="entry name" value="ATP_synth_b_bprime"/>
    <property type="match status" value="1"/>
</dbReference>
<evidence type="ECO:0000256" key="8">
    <source>
        <dbReference type="ARBA" id="ARBA00023136"/>
    </source>
</evidence>
<feature type="transmembrane region" description="Helical" evidence="13">
    <location>
        <begin position="30"/>
        <end position="47"/>
    </location>
</feature>
<keyword evidence="9 13" id="KW-0066">ATP synthesis</keyword>
<evidence type="ECO:0000256" key="1">
    <source>
        <dbReference type="ARBA" id="ARBA00005513"/>
    </source>
</evidence>
<protein>
    <recommendedName>
        <fullName evidence="13">ATP synthase subunit b</fullName>
    </recommendedName>
    <alternativeName>
        <fullName evidence="13">ATP synthase F(0) sector subunit b</fullName>
    </alternativeName>
    <alternativeName>
        <fullName evidence="13">ATPase subunit I</fullName>
    </alternativeName>
    <alternativeName>
        <fullName evidence="13">F-type ATPase subunit b</fullName>
        <shortName evidence="13">F-ATPase subunit b</shortName>
    </alternativeName>
</protein>
<sequence length="182" mass="19073">MADNIQETTHTEVEAGAEHHVDPSALGFDATMLVGLAMAIVVALMLWKKVPGAIGRALDGKIAAIKSQLDEAAALRAEAEQIKADYEAKIAASESEAKAMLDRAAHEAEAIRAKAETDAAALVERRTRMAEDKIAAEERSALEALRATAADAAAKAAARIIADRHDAGADKALIDQAIAGIR</sequence>
<dbReference type="PANTHER" id="PTHR33445:SF1">
    <property type="entry name" value="ATP SYNTHASE SUBUNIT B"/>
    <property type="match status" value="1"/>
</dbReference>
<accession>A0ABP7UCL5</accession>
<keyword evidence="6 13" id="KW-1133">Transmembrane helix</keyword>
<evidence type="ECO:0000256" key="13">
    <source>
        <dbReference type="HAMAP-Rule" id="MF_01398"/>
    </source>
</evidence>
<keyword evidence="3 13" id="KW-0138">CF(0)</keyword>
<evidence type="ECO:0000256" key="12">
    <source>
        <dbReference type="ARBA" id="ARBA00037847"/>
    </source>
</evidence>
<keyword evidence="5 13" id="KW-0375">Hydrogen ion transport</keyword>
<evidence type="ECO:0000256" key="6">
    <source>
        <dbReference type="ARBA" id="ARBA00022989"/>
    </source>
</evidence>
<evidence type="ECO:0000256" key="7">
    <source>
        <dbReference type="ARBA" id="ARBA00023065"/>
    </source>
</evidence>
<evidence type="ECO:0000256" key="11">
    <source>
        <dbReference type="ARBA" id="ARBA00025614"/>
    </source>
</evidence>
<dbReference type="PANTHER" id="PTHR33445">
    <property type="entry name" value="ATP SYNTHASE SUBUNIT B', CHLOROPLASTIC"/>
    <property type="match status" value="1"/>
</dbReference>
<evidence type="ECO:0000256" key="10">
    <source>
        <dbReference type="ARBA" id="ARBA00025198"/>
    </source>
</evidence>
<evidence type="ECO:0000256" key="3">
    <source>
        <dbReference type="ARBA" id="ARBA00022547"/>
    </source>
</evidence>
<dbReference type="EMBL" id="BAABBR010000001">
    <property type="protein sequence ID" value="GAA4040275.1"/>
    <property type="molecule type" value="Genomic_DNA"/>
</dbReference>
<keyword evidence="8 13" id="KW-0472">Membrane</keyword>
<evidence type="ECO:0000256" key="2">
    <source>
        <dbReference type="ARBA" id="ARBA00022448"/>
    </source>
</evidence>
<dbReference type="InterPro" id="IPR050059">
    <property type="entry name" value="ATP_synthase_B_chain"/>
</dbReference>
<dbReference type="Proteomes" id="UP001424459">
    <property type="component" value="Unassembled WGS sequence"/>
</dbReference>
<comment type="caution">
    <text evidence="16">The sequence shown here is derived from an EMBL/GenBank/DDBJ whole genome shotgun (WGS) entry which is preliminary data.</text>
</comment>
<dbReference type="CDD" id="cd06503">
    <property type="entry name" value="ATP-synt_Fo_b"/>
    <property type="match status" value="1"/>
</dbReference>
<keyword evidence="7 13" id="KW-0406">Ion transport</keyword>
<evidence type="ECO:0000313" key="17">
    <source>
        <dbReference type="Proteomes" id="UP001424459"/>
    </source>
</evidence>
<evidence type="ECO:0000256" key="5">
    <source>
        <dbReference type="ARBA" id="ARBA00022781"/>
    </source>
</evidence>
<keyword evidence="17" id="KW-1185">Reference proteome</keyword>
<dbReference type="Pfam" id="PF00430">
    <property type="entry name" value="ATP-synt_B"/>
    <property type="match status" value="1"/>
</dbReference>
<comment type="function">
    <text evidence="11">Component of the F(0) channel, it forms part of the peripheral stalk, linking F(1) to F(0). The b'-subunit is a diverged and duplicated form of b found in plants and photosynthetic bacteria.</text>
</comment>
<name>A0ABP7UCL5_9SPHN</name>
<comment type="function">
    <text evidence="10 13">F(1)F(0) ATP synthase produces ATP from ADP in the presence of a proton or sodium gradient. F-type ATPases consist of two structural domains, F(1) containing the extramembraneous catalytic core and F(0) containing the membrane proton channel, linked together by a central stalk and a peripheral stalk. During catalysis, ATP synthesis in the catalytic domain of F(1) is coupled via a rotary mechanism of the central stalk subunits to proton translocation.</text>
</comment>
<evidence type="ECO:0000256" key="15">
    <source>
        <dbReference type="SAM" id="Coils"/>
    </source>
</evidence>
<keyword evidence="15" id="KW-0175">Coiled coil</keyword>
<comment type="subunit">
    <text evidence="13">F-type ATPases have 2 components, F(1) - the catalytic core - and F(0) - the membrane proton channel. F(1) has five subunits: alpha(3), beta(3), gamma(1), delta(1), epsilon(1). F(0) has three main subunits: a(1), b(2) and c(10-14). The alpha and beta chains form an alternating ring which encloses part of the gamma chain. F(1) is attached to F(0) by a central stalk formed by the gamma and epsilon chains, while a peripheral stalk is formed by the delta and b chains.</text>
</comment>
<evidence type="ECO:0000313" key="16">
    <source>
        <dbReference type="EMBL" id="GAA4040275.1"/>
    </source>
</evidence>
<evidence type="ECO:0000256" key="4">
    <source>
        <dbReference type="ARBA" id="ARBA00022692"/>
    </source>
</evidence>
<gene>
    <name evidence="13" type="primary">atpF</name>
    <name evidence="16" type="ORF">GCM10022281_21540</name>
</gene>
<keyword evidence="4 13" id="KW-0812">Transmembrane</keyword>